<accession>A0ABQ6P7F1</accession>
<comment type="subcellular location">
    <subcellularLocation>
        <location evidence="1">Cell membrane</location>
        <topology evidence="1">Multi-pass membrane protein</topology>
    </subcellularLocation>
</comment>
<evidence type="ECO:0000256" key="3">
    <source>
        <dbReference type="ARBA" id="ARBA00022475"/>
    </source>
</evidence>
<dbReference type="Proteomes" id="UP001187221">
    <property type="component" value="Unassembled WGS sequence"/>
</dbReference>
<feature type="transmembrane region" description="Helical" evidence="7">
    <location>
        <begin position="63"/>
        <end position="82"/>
    </location>
</feature>
<feature type="transmembrane region" description="Helical" evidence="7">
    <location>
        <begin position="29"/>
        <end position="51"/>
    </location>
</feature>
<comment type="similarity">
    <text evidence="2">Belongs to the UPF0410 family.</text>
</comment>
<evidence type="ECO:0008006" key="10">
    <source>
        <dbReference type="Google" id="ProtNLM"/>
    </source>
</evidence>
<dbReference type="RefSeq" id="WP_317974607.1">
    <property type="nucleotide sequence ID" value="NZ_BTFW01000001.1"/>
</dbReference>
<keyword evidence="6 7" id="KW-0472">Membrane</keyword>
<evidence type="ECO:0000256" key="5">
    <source>
        <dbReference type="ARBA" id="ARBA00022989"/>
    </source>
</evidence>
<evidence type="ECO:0000256" key="2">
    <source>
        <dbReference type="ARBA" id="ARBA00011006"/>
    </source>
</evidence>
<evidence type="ECO:0000256" key="7">
    <source>
        <dbReference type="SAM" id="Phobius"/>
    </source>
</evidence>
<comment type="caution">
    <text evidence="8">The sequence shown here is derived from an EMBL/GenBank/DDBJ whole genome shotgun (WGS) entry which is preliminary data.</text>
</comment>
<reference evidence="8 9" key="1">
    <citation type="submission" date="2023-06" db="EMBL/GenBank/DDBJ databases">
        <title>Draft genome sequence of Novosphingobium sp. strain IK01.</title>
        <authorList>
            <person name="Hatamoto M."/>
            <person name="Ikarashi T."/>
            <person name="Yamaguchi T."/>
        </authorList>
    </citation>
    <scope>NUCLEOTIDE SEQUENCE [LARGE SCALE GENOMIC DNA]</scope>
    <source>
        <strain evidence="8 9">IK01</strain>
    </source>
</reference>
<protein>
    <recommendedName>
        <fullName evidence="10">GlsB/YeaQ/YmgE family stress response membrane protein</fullName>
    </recommendedName>
</protein>
<dbReference type="PANTHER" id="PTHR33884:SF3">
    <property type="entry name" value="UPF0410 PROTEIN YMGE"/>
    <property type="match status" value="1"/>
</dbReference>
<dbReference type="PANTHER" id="PTHR33884">
    <property type="entry name" value="UPF0410 PROTEIN YMGE"/>
    <property type="match status" value="1"/>
</dbReference>
<evidence type="ECO:0000256" key="4">
    <source>
        <dbReference type="ARBA" id="ARBA00022692"/>
    </source>
</evidence>
<evidence type="ECO:0000256" key="1">
    <source>
        <dbReference type="ARBA" id="ARBA00004651"/>
    </source>
</evidence>
<organism evidence="8 9">
    <name type="scientific">Novosphingobium pituita</name>
    <dbReference type="NCBI Taxonomy" id="3056842"/>
    <lineage>
        <taxon>Bacteria</taxon>
        <taxon>Pseudomonadati</taxon>
        <taxon>Pseudomonadota</taxon>
        <taxon>Alphaproteobacteria</taxon>
        <taxon>Sphingomonadales</taxon>
        <taxon>Sphingomonadaceae</taxon>
        <taxon>Novosphingobium</taxon>
    </lineage>
</organism>
<keyword evidence="3" id="KW-1003">Cell membrane</keyword>
<dbReference type="InterPro" id="IPR007341">
    <property type="entry name" value="Transgly_assoc"/>
</dbReference>
<proteinExistence type="inferred from homology"/>
<gene>
    <name evidence="8" type="ORF">NUTIK01_16240</name>
</gene>
<name>A0ABQ6P7F1_9SPHN</name>
<dbReference type="EMBL" id="BTFW01000001">
    <property type="protein sequence ID" value="GMM60847.1"/>
    <property type="molecule type" value="Genomic_DNA"/>
</dbReference>
<evidence type="ECO:0000256" key="6">
    <source>
        <dbReference type="ARBA" id="ARBA00023136"/>
    </source>
</evidence>
<evidence type="ECO:0000313" key="8">
    <source>
        <dbReference type="EMBL" id="GMM60847.1"/>
    </source>
</evidence>
<keyword evidence="9" id="KW-1185">Reference proteome</keyword>
<keyword evidence="5 7" id="KW-1133">Transmembrane helix</keyword>
<sequence length="83" mass="8312">MGDILSMLLSGLLVGLAARVLYPGAVDMGLARTILLGIGGALVAGLASSLAGRGTVGEGFNRAGCLASVVGALVLIYLGRHFW</sequence>
<evidence type="ECO:0000313" key="9">
    <source>
        <dbReference type="Proteomes" id="UP001187221"/>
    </source>
</evidence>
<keyword evidence="4 7" id="KW-0812">Transmembrane</keyword>